<keyword evidence="2" id="KW-1185">Reference proteome</keyword>
<sequence>MHLEADTLGYVWDYAMRIPLIAESFENDPASEDVLQNRVLVGKASLHCPWEAVPYPSHGVLSPHGIEEELIDMPKKFWRQNRLYYDLIPVRINLLERNTHCF</sequence>
<dbReference type="EMBL" id="DS499596">
    <property type="protein sequence ID" value="EDP52881.1"/>
    <property type="molecule type" value="Genomic_DNA"/>
</dbReference>
<reference evidence="1 2" key="1">
    <citation type="journal article" date="2008" name="PLoS Genet.">
        <title>Genomic islands in the pathogenic filamentous fungus Aspergillus fumigatus.</title>
        <authorList>
            <person name="Fedorova N.D."/>
            <person name="Khaldi N."/>
            <person name="Joardar V.S."/>
            <person name="Maiti R."/>
            <person name="Amedeo P."/>
            <person name="Anderson M.J."/>
            <person name="Crabtree J."/>
            <person name="Silva J.C."/>
            <person name="Badger J.H."/>
            <person name="Albarraq A."/>
            <person name="Angiuoli S."/>
            <person name="Bussey H."/>
            <person name="Bowyer P."/>
            <person name="Cotty P.J."/>
            <person name="Dyer P.S."/>
            <person name="Egan A."/>
            <person name="Galens K."/>
            <person name="Fraser-Liggett C.M."/>
            <person name="Haas B.J."/>
            <person name="Inman J.M."/>
            <person name="Kent R."/>
            <person name="Lemieux S."/>
            <person name="Malavazi I."/>
            <person name="Orvis J."/>
            <person name="Roemer T."/>
            <person name="Ronning C.M."/>
            <person name="Sundaram J.P."/>
            <person name="Sutton G."/>
            <person name="Turner G."/>
            <person name="Venter J.C."/>
            <person name="White O.R."/>
            <person name="Whitty B.R."/>
            <person name="Youngman P."/>
            <person name="Wolfe K.H."/>
            <person name="Goldman G.H."/>
            <person name="Wortman J.R."/>
            <person name="Jiang B."/>
            <person name="Denning D.W."/>
            <person name="Nierman W.C."/>
        </authorList>
    </citation>
    <scope>NUCLEOTIDE SEQUENCE [LARGE SCALE GENOMIC DNA]</scope>
    <source>
        <strain evidence="2">CBS 144.89 / FGSC A1163 / CEA10</strain>
    </source>
</reference>
<dbReference type="HOGENOM" id="CLU_2276841_0_0_1"/>
<proteinExistence type="predicted"/>
<dbReference type="VEuPathDB" id="FungiDB:AFUB_040530"/>
<dbReference type="OrthoDB" id="2537141at2759"/>
<evidence type="ECO:0000313" key="1">
    <source>
        <dbReference type="EMBL" id="EDP52881.1"/>
    </source>
</evidence>
<name>B0XYD5_ASPFC</name>
<evidence type="ECO:0000313" key="2">
    <source>
        <dbReference type="Proteomes" id="UP000001699"/>
    </source>
</evidence>
<dbReference type="AlphaFoldDB" id="B0XYD5"/>
<protein>
    <submittedName>
        <fullName evidence="1">Uncharacterized protein</fullName>
    </submittedName>
</protein>
<organism evidence="1 2">
    <name type="scientific">Aspergillus fumigatus (strain CBS 144.89 / FGSC A1163 / CEA10)</name>
    <name type="common">Neosartorya fumigata</name>
    <dbReference type="NCBI Taxonomy" id="451804"/>
    <lineage>
        <taxon>Eukaryota</taxon>
        <taxon>Fungi</taxon>
        <taxon>Dikarya</taxon>
        <taxon>Ascomycota</taxon>
        <taxon>Pezizomycotina</taxon>
        <taxon>Eurotiomycetes</taxon>
        <taxon>Eurotiomycetidae</taxon>
        <taxon>Eurotiales</taxon>
        <taxon>Aspergillaceae</taxon>
        <taxon>Aspergillus</taxon>
        <taxon>Aspergillus subgen. Fumigati</taxon>
    </lineage>
</organism>
<gene>
    <name evidence="1" type="ORF">AFUB_040530</name>
</gene>
<accession>B0XYD5</accession>
<dbReference type="Proteomes" id="UP000001699">
    <property type="component" value="Unassembled WGS sequence"/>
</dbReference>